<sequence>MQKDGAPRHERKELTMVETTQRETWIAPDFLEFETPTEVTSYAARID</sequence>
<evidence type="ECO:0000256" key="3">
    <source>
        <dbReference type="ARBA" id="ARBA00015086"/>
    </source>
</evidence>
<accession>A0ABN1QGP5</accession>
<dbReference type="InterPro" id="IPR011725">
    <property type="entry name" value="PQQ_synth_PqqA"/>
</dbReference>
<comment type="pathway">
    <text evidence="1">Cofactor biosynthesis; pyrroloquinoline quinone biosynthesis.</text>
</comment>
<protein>
    <recommendedName>
        <fullName evidence="3">Coenzyme PQQ synthesis protein A</fullName>
    </recommendedName>
</protein>
<dbReference type="EMBL" id="BAAAHK010000007">
    <property type="protein sequence ID" value="GAA0941982.1"/>
    <property type="molecule type" value="Genomic_DNA"/>
</dbReference>
<evidence type="ECO:0000256" key="1">
    <source>
        <dbReference type="ARBA" id="ARBA00004886"/>
    </source>
</evidence>
<comment type="caution">
    <text evidence="5">The sequence shown here is derived from an EMBL/GenBank/DDBJ whole genome shotgun (WGS) entry which is preliminary data.</text>
</comment>
<comment type="similarity">
    <text evidence="2">Belongs to the PqqA family.</text>
</comment>
<proteinExistence type="inferred from homology"/>
<keyword evidence="6" id="KW-1185">Reference proteome</keyword>
<organism evidence="5 6">
    <name type="scientific">Kribbella koreensis</name>
    <dbReference type="NCBI Taxonomy" id="57909"/>
    <lineage>
        <taxon>Bacteria</taxon>
        <taxon>Bacillati</taxon>
        <taxon>Actinomycetota</taxon>
        <taxon>Actinomycetes</taxon>
        <taxon>Propionibacteriales</taxon>
        <taxon>Kribbellaceae</taxon>
        <taxon>Kribbella</taxon>
    </lineage>
</organism>
<feature type="region of interest" description="Disordered" evidence="4">
    <location>
        <begin position="1"/>
        <end position="20"/>
    </location>
</feature>
<name>A0ABN1QGP5_9ACTN</name>
<reference evidence="5 6" key="1">
    <citation type="journal article" date="2019" name="Int. J. Syst. Evol. Microbiol.">
        <title>The Global Catalogue of Microorganisms (GCM) 10K type strain sequencing project: providing services to taxonomists for standard genome sequencing and annotation.</title>
        <authorList>
            <consortium name="The Broad Institute Genomics Platform"/>
            <consortium name="The Broad Institute Genome Sequencing Center for Infectious Disease"/>
            <person name="Wu L."/>
            <person name="Ma J."/>
        </authorList>
    </citation>
    <scope>NUCLEOTIDE SEQUENCE [LARGE SCALE GENOMIC DNA]</scope>
    <source>
        <strain evidence="5 6">JCM 10977</strain>
    </source>
</reference>
<dbReference type="Proteomes" id="UP001500542">
    <property type="component" value="Unassembled WGS sequence"/>
</dbReference>
<evidence type="ECO:0000313" key="6">
    <source>
        <dbReference type="Proteomes" id="UP001500542"/>
    </source>
</evidence>
<dbReference type="Pfam" id="PF08042">
    <property type="entry name" value="PqqA"/>
    <property type="match status" value="1"/>
</dbReference>
<evidence type="ECO:0000256" key="2">
    <source>
        <dbReference type="ARBA" id="ARBA00009325"/>
    </source>
</evidence>
<evidence type="ECO:0000256" key="4">
    <source>
        <dbReference type="SAM" id="MobiDB-lite"/>
    </source>
</evidence>
<feature type="compositionally biased region" description="Basic and acidic residues" evidence="4">
    <location>
        <begin position="1"/>
        <end position="15"/>
    </location>
</feature>
<gene>
    <name evidence="5" type="ORF">GCM10009554_34090</name>
</gene>
<evidence type="ECO:0000313" key="5">
    <source>
        <dbReference type="EMBL" id="GAA0941982.1"/>
    </source>
</evidence>